<reference evidence="2" key="1">
    <citation type="journal article" date="2019" name="Int. J. Syst. Evol. Microbiol.">
        <title>The Global Catalogue of Microorganisms (GCM) 10K type strain sequencing project: providing services to taxonomists for standard genome sequencing and annotation.</title>
        <authorList>
            <consortium name="The Broad Institute Genomics Platform"/>
            <consortium name="The Broad Institute Genome Sequencing Center for Infectious Disease"/>
            <person name="Wu L."/>
            <person name="Ma J."/>
        </authorList>
    </citation>
    <scope>NUCLEOTIDE SEQUENCE [LARGE SCALE GENOMIC DNA]</scope>
    <source>
        <strain evidence="2">CGMCC 1.15474</strain>
    </source>
</reference>
<keyword evidence="2" id="KW-1185">Reference proteome</keyword>
<accession>A0ABW5C3J1</accession>
<dbReference type="RefSeq" id="WP_247347560.1">
    <property type="nucleotide sequence ID" value="NZ_CP095551.1"/>
</dbReference>
<dbReference type="EMBL" id="JBHUIK010000007">
    <property type="protein sequence ID" value="MFD2216494.1"/>
    <property type="molecule type" value="Genomic_DNA"/>
</dbReference>
<comment type="caution">
    <text evidence="1">The sequence shown here is derived from an EMBL/GenBank/DDBJ whole genome shotgun (WGS) entry which is preliminary data.</text>
</comment>
<evidence type="ECO:0000313" key="2">
    <source>
        <dbReference type="Proteomes" id="UP001597318"/>
    </source>
</evidence>
<dbReference type="Proteomes" id="UP001597318">
    <property type="component" value="Unassembled WGS sequence"/>
</dbReference>
<name>A0ABW5C3J1_9BACI</name>
<evidence type="ECO:0000313" key="1">
    <source>
        <dbReference type="EMBL" id="MFD2216494.1"/>
    </source>
</evidence>
<organism evidence="1 2">
    <name type="scientific">Metabacillus endolithicus</name>
    <dbReference type="NCBI Taxonomy" id="1535204"/>
    <lineage>
        <taxon>Bacteria</taxon>
        <taxon>Bacillati</taxon>
        <taxon>Bacillota</taxon>
        <taxon>Bacilli</taxon>
        <taxon>Bacillales</taxon>
        <taxon>Bacillaceae</taxon>
        <taxon>Metabacillus</taxon>
    </lineage>
</organism>
<proteinExistence type="predicted"/>
<protein>
    <submittedName>
        <fullName evidence="1">Uncharacterized protein</fullName>
    </submittedName>
</protein>
<gene>
    <name evidence="1" type="ORF">ACFSKK_22720</name>
</gene>
<sequence length="48" mass="5679">MKSPYLTRTQEVIAMSRLKRKVETYKRIYSSNYDVKVSIKDLKALAVR</sequence>